<comment type="similarity">
    <text evidence="1">Belongs to the sigma-70 factor family. ECF subfamily.</text>
</comment>
<dbReference type="SUPFAM" id="SSF88946">
    <property type="entry name" value="Sigma2 domain of RNA polymerase sigma factors"/>
    <property type="match status" value="1"/>
</dbReference>
<feature type="domain" description="RNA polymerase sigma-70 region 2" evidence="5">
    <location>
        <begin position="14"/>
        <end position="81"/>
    </location>
</feature>
<dbReference type="Pfam" id="PF08281">
    <property type="entry name" value="Sigma70_r4_2"/>
    <property type="match status" value="1"/>
</dbReference>
<accession>A0A173MB66</accession>
<dbReference type="NCBIfam" id="TIGR02937">
    <property type="entry name" value="sigma70-ECF"/>
    <property type="match status" value="1"/>
</dbReference>
<organism evidence="7 8">
    <name type="scientific">Filimonas lacunae</name>
    <dbReference type="NCBI Taxonomy" id="477680"/>
    <lineage>
        <taxon>Bacteria</taxon>
        <taxon>Pseudomonadati</taxon>
        <taxon>Bacteroidota</taxon>
        <taxon>Chitinophagia</taxon>
        <taxon>Chitinophagales</taxon>
        <taxon>Chitinophagaceae</taxon>
        <taxon>Filimonas</taxon>
    </lineage>
</organism>
<dbReference type="KEGG" id="fln:FLA_0776"/>
<dbReference type="EMBL" id="FTOR01000011">
    <property type="protein sequence ID" value="SIT32097.1"/>
    <property type="molecule type" value="Genomic_DNA"/>
</dbReference>
<dbReference type="Gene3D" id="1.10.10.10">
    <property type="entry name" value="Winged helix-like DNA-binding domain superfamily/Winged helix DNA-binding domain"/>
    <property type="match status" value="1"/>
</dbReference>
<evidence type="ECO:0000259" key="5">
    <source>
        <dbReference type="Pfam" id="PF04542"/>
    </source>
</evidence>
<dbReference type="InterPro" id="IPR014284">
    <property type="entry name" value="RNA_pol_sigma-70_dom"/>
</dbReference>
<dbReference type="InterPro" id="IPR013249">
    <property type="entry name" value="RNA_pol_sigma70_r4_t2"/>
</dbReference>
<proteinExistence type="inferred from homology"/>
<dbReference type="STRING" id="477680.SAMN05421788_11124"/>
<dbReference type="Proteomes" id="UP000186917">
    <property type="component" value="Unassembled WGS sequence"/>
</dbReference>
<dbReference type="RefSeq" id="WP_076381887.1">
    <property type="nucleotide sequence ID" value="NZ_AP017422.1"/>
</dbReference>
<name>A0A173MB66_9BACT</name>
<dbReference type="InterPro" id="IPR039425">
    <property type="entry name" value="RNA_pol_sigma-70-like"/>
</dbReference>
<feature type="domain" description="RNA polymerase sigma factor 70 region 4 type 2" evidence="6">
    <location>
        <begin position="112"/>
        <end position="160"/>
    </location>
</feature>
<dbReference type="InterPro" id="IPR013325">
    <property type="entry name" value="RNA_pol_sigma_r2"/>
</dbReference>
<gene>
    <name evidence="7" type="ORF">SAMN05421788_11124</name>
</gene>
<dbReference type="GO" id="GO:0016987">
    <property type="term" value="F:sigma factor activity"/>
    <property type="evidence" value="ECO:0007669"/>
    <property type="project" value="UniProtKB-KW"/>
</dbReference>
<dbReference type="InterPro" id="IPR036388">
    <property type="entry name" value="WH-like_DNA-bd_sf"/>
</dbReference>
<dbReference type="InterPro" id="IPR007627">
    <property type="entry name" value="RNA_pol_sigma70_r2"/>
</dbReference>
<evidence type="ECO:0000313" key="7">
    <source>
        <dbReference type="EMBL" id="SIT32097.1"/>
    </source>
</evidence>
<protein>
    <submittedName>
        <fullName evidence="7">RNA polymerase sigma-70 factor, ECF subfamily</fullName>
    </submittedName>
</protein>
<dbReference type="PANTHER" id="PTHR43133:SF46">
    <property type="entry name" value="RNA POLYMERASE SIGMA-70 FACTOR ECF SUBFAMILY"/>
    <property type="match status" value="1"/>
</dbReference>
<keyword evidence="4" id="KW-0804">Transcription</keyword>
<dbReference type="Pfam" id="PF04542">
    <property type="entry name" value="Sigma70_r2"/>
    <property type="match status" value="1"/>
</dbReference>
<keyword evidence="2" id="KW-0805">Transcription regulation</keyword>
<evidence type="ECO:0000256" key="2">
    <source>
        <dbReference type="ARBA" id="ARBA00023015"/>
    </source>
</evidence>
<evidence type="ECO:0000313" key="8">
    <source>
        <dbReference type="Proteomes" id="UP000186917"/>
    </source>
</evidence>
<dbReference type="SUPFAM" id="SSF88659">
    <property type="entry name" value="Sigma3 and sigma4 domains of RNA polymerase sigma factors"/>
    <property type="match status" value="1"/>
</dbReference>
<dbReference type="OrthoDB" id="655312at2"/>
<dbReference type="Gene3D" id="1.10.1740.10">
    <property type="match status" value="1"/>
</dbReference>
<sequence length="170" mass="19793">MNTQGIDAQEFDDLYVAYSDVVFRNILKFTKEPVAAKDILQDVFVKLWEKKDEIKKSNSVSGLLFVISYHLCVNYARRKMREEALHKLLSNLDQYSSDGYSIRIDEDERELLLEKAMLALSPQKRRTLTLCKLEGKTYLEAAQELHISPHTVKEYLSNAILLLNDYMKKQ</sequence>
<reference evidence="8" key="1">
    <citation type="submission" date="2017-01" db="EMBL/GenBank/DDBJ databases">
        <authorList>
            <person name="Varghese N."/>
            <person name="Submissions S."/>
        </authorList>
    </citation>
    <scope>NUCLEOTIDE SEQUENCE [LARGE SCALE GENOMIC DNA]</scope>
    <source>
        <strain evidence="8">DSM 21054</strain>
    </source>
</reference>
<dbReference type="GO" id="GO:0003677">
    <property type="term" value="F:DNA binding"/>
    <property type="evidence" value="ECO:0007669"/>
    <property type="project" value="InterPro"/>
</dbReference>
<evidence type="ECO:0000256" key="4">
    <source>
        <dbReference type="ARBA" id="ARBA00023163"/>
    </source>
</evidence>
<keyword evidence="8" id="KW-1185">Reference proteome</keyword>
<dbReference type="PANTHER" id="PTHR43133">
    <property type="entry name" value="RNA POLYMERASE ECF-TYPE SIGMA FACTO"/>
    <property type="match status" value="1"/>
</dbReference>
<dbReference type="InterPro" id="IPR013324">
    <property type="entry name" value="RNA_pol_sigma_r3/r4-like"/>
</dbReference>
<evidence type="ECO:0000256" key="3">
    <source>
        <dbReference type="ARBA" id="ARBA00023082"/>
    </source>
</evidence>
<evidence type="ECO:0000256" key="1">
    <source>
        <dbReference type="ARBA" id="ARBA00010641"/>
    </source>
</evidence>
<evidence type="ECO:0000259" key="6">
    <source>
        <dbReference type="Pfam" id="PF08281"/>
    </source>
</evidence>
<dbReference type="AlphaFoldDB" id="A0A173MB66"/>
<dbReference type="GO" id="GO:0006352">
    <property type="term" value="P:DNA-templated transcription initiation"/>
    <property type="evidence" value="ECO:0007669"/>
    <property type="project" value="InterPro"/>
</dbReference>
<keyword evidence="3" id="KW-0731">Sigma factor</keyword>